<dbReference type="NCBIfam" id="NF011696">
    <property type="entry name" value="PRK15116.1"/>
    <property type="match status" value="1"/>
</dbReference>
<keyword evidence="3" id="KW-0436">Ligase</keyword>
<sequence length="260" mass="27907">MDTSYARRFGGIARLYGSAALERFRAAHVCVIGVGGVGSWAAEALARSGIGGITLIDLDDICVSNTNRQLPAHDGNFGRAKVVALAERLRLINPDCIVHAVEDFVVEDSLDEHLGRGYDYVIDAIDSVRIKAQIIAWCRRHKVRLITTGGAGGQTDPTQIRIDDLTRTTQDPLASKVRSLLRREYGFPKGDKKFGVDCVFSTEQLVYPQADGSVCARKPEGEGGARLDCQGGFGASLVVTGSFGFAAVSRVLRKLAATPA</sequence>
<dbReference type="FunFam" id="3.40.50.720:FF:000096">
    <property type="entry name" value="tRNA cyclic N6-threonylcarbamoyladenosine(37) synthase TcdA"/>
    <property type="match status" value="1"/>
</dbReference>
<dbReference type="InterPro" id="IPR000594">
    <property type="entry name" value="ThiF_NAD_FAD-bd"/>
</dbReference>
<evidence type="ECO:0000256" key="3">
    <source>
        <dbReference type="ARBA" id="ARBA00022598"/>
    </source>
</evidence>
<dbReference type="InterPro" id="IPR035985">
    <property type="entry name" value="Ubiquitin-activating_enz"/>
</dbReference>
<evidence type="ECO:0000256" key="8">
    <source>
        <dbReference type="ARBA" id="ARBA00023136"/>
    </source>
</evidence>
<evidence type="ECO:0000256" key="7">
    <source>
        <dbReference type="ARBA" id="ARBA00022989"/>
    </source>
</evidence>
<accession>A0A4U0PXL8</accession>
<evidence type="ECO:0000256" key="5">
    <source>
        <dbReference type="ARBA" id="ARBA00022741"/>
    </source>
</evidence>
<dbReference type="GO" id="GO:0005524">
    <property type="term" value="F:ATP binding"/>
    <property type="evidence" value="ECO:0007669"/>
    <property type="project" value="UniProtKB-KW"/>
</dbReference>
<keyword evidence="13" id="KW-1185">Reference proteome</keyword>
<evidence type="ECO:0000256" key="6">
    <source>
        <dbReference type="ARBA" id="ARBA00022840"/>
    </source>
</evidence>
<dbReference type="GO" id="GO:0061503">
    <property type="term" value="F:tRNA threonylcarbamoyladenosine dehydratase"/>
    <property type="evidence" value="ECO:0007669"/>
    <property type="project" value="TreeGrafter"/>
</dbReference>
<proteinExistence type="inferred from homology"/>
<evidence type="ECO:0000256" key="10">
    <source>
        <dbReference type="ARBA" id="ARBA00083375"/>
    </source>
</evidence>
<keyword evidence="6" id="KW-0067">ATP-binding</keyword>
<keyword evidence="5" id="KW-0547">Nucleotide-binding</keyword>
<dbReference type="GO" id="GO:0061504">
    <property type="term" value="P:cyclic threonylcarbamoyladenosine biosynthetic process"/>
    <property type="evidence" value="ECO:0007669"/>
    <property type="project" value="TreeGrafter"/>
</dbReference>
<evidence type="ECO:0000256" key="4">
    <source>
        <dbReference type="ARBA" id="ARBA00022692"/>
    </source>
</evidence>
<dbReference type="PANTHER" id="PTHR43267:SF1">
    <property type="entry name" value="TRNA THREONYLCARBAMOYLADENOSINE DEHYDRATASE"/>
    <property type="match status" value="1"/>
</dbReference>
<dbReference type="GO" id="GO:0008641">
    <property type="term" value="F:ubiquitin-like modifier activating enzyme activity"/>
    <property type="evidence" value="ECO:0007669"/>
    <property type="project" value="InterPro"/>
</dbReference>
<evidence type="ECO:0000313" key="13">
    <source>
        <dbReference type="Proteomes" id="UP000310016"/>
    </source>
</evidence>
<dbReference type="Gene3D" id="3.40.50.720">
    <property type="entry name" value="NAD(P)-binding Rossmann-like Domain"/>
    <property type="match status" value="1"/>
</dbReference>
<dbReference type="AlphaFoldDB" id="A0A4U0PXL8"/>
<dbReference type="Proteomes" id="UP000310016">
    <property type="component" value="Unassembled WGS sequence"/>
</dbReference>
<dbReference type="RefSeq" id="WP_136773403.1">
    <property type="nucleotide sequence ID" value="NZ_CP156074.1"/>
</dbReference>
<evidence type="ECO:0000259" key="11">
    <source>
        <dbReference type="Pfam" id="PF00899"/>
    </source>
</evidence>
<gene>
    <name evidence="12" type="primary">tcdA</name>
    <name evidence="12" type="ORF">FAZ21_10500</name>
</gene>
<evidence type="ECO:0000256" key="9">
    <source>
        <dbReference type="ARBA" id="ARBA00074884"/>
    </source>
</evidence>
<name>A0A4U0PXL8_9NEIS</name>
<organism evidence="12 13">
    <name type="scientific">Chitiniphilus eburneus</name>
    <dbReference type="NCBI Taxonomy" id="2571148"/>
    <lineage>
        <taxon>Bacteria</taxon>
        <taxon>Pseudomonadati</taxon>
        <taxon>Pseudomonadota</taxon>
        <taxon>Betaproteobacteria</taxon>
        <taxon>Neisseriales</taxon>
        <taxon>Chitinibacteraceae</taxon>
        <taxon>Chitiniphilus</taxon>
    </lineage>
</organism>
<keyword evidence="4" id="KW-0812">Transmembrane</keyword>
<dbReference type="EMBL" id="SUMF01000010">
    <property type="protein sequence ID" value="TJZ73287.1"/>
    <property type="molecule type" value="Genomic_DNA"/>
</dbReference>
<evidence type="ECO:0000256" key="2">
    <source>
        <dbReference type="ARBA" id="ARBA00009919"/>
    </source>
</evidence>
<comment type="subcellular location">
    <subcellularLocation>
        <location evidence="1">Membrane</location>
        <topology evidence="1">Single-pass membrane protein</topology>
    </subcellularLocation>
</comment>
<dbReference type="PANTHER" id="PTHR43267">
    <property type="entry name" value="TRNA THREONYLCARBAMOYLADENOSINE DEHYDRATASE"/>
    <property type="match status" value="1"/>
</dbReference>
<dbReference type="InterPro" id="IPR045886">
    <property type="entry name" value="ThiF/MoeB/HesA"/>
</dbReference>
<comment type="caution">
    <text evidence="12">The sequence shown here is derived from an EMBL/GenBank/DDBJ whole genome shotgun (WGS) entry which is preliminary data.</text>
</comment>
<evidence type="ECO:0000256" key="1">
    <source>
        <dbReference type="ARBA" id="ARBA00004167"/>
    </source>
</evidence>
<keyword evidence="7" id="KW-1133">Transmembrane helix</keyword>
<dbReference type="CDD" id="cd00755">
    <property type="entry name" value="YgdL_like"/>
    <property type="match status" value="1"/>
</dbReference>
<dbReference type="OrthoDB" id="9804150at2"/>
<feature type="domain" description="THIF-type NAD/FAD binding fold" evidence="11">
    <location>
        <begin position="14"/>
        <end position="164"/>
    </location>
</feature>
<dbReference type="SUPFAM" id="SSF69572">
    <property type="entry name" value="Activating enzymes of the ubiquitin-like proteins"/>
    <property type="match status" value="1"/>
</dbReference>
<protein>
    <recommendedName>
        <fullName evidence="9">tRNA threonylcarbamoyladenosine dehydratase</fullName>
    </recommendedName>
    <alternativeName>
        <fullName evidence="10">t(6)A37 dehydratase</fullName>
    </alternativeName>
</protein>
<reference evidence="12 13" key="1">
    <citation type="submission" date="2019-04" db="EMBL/GenBank/DDBJ databases">
        <title>Chitiniphilus eburnea sp. nov., a novel chitinolytic bacterium isolated from aquaculture sludge.</title>
        <authorList>
            <person name="Sheng M."/>
        </authorList>
    </citation>
    <scope>NUCLEOTIDE SEQUENCE [LARGE SCALE GENOMIC DNA]</scope>
    <source>
        <strain evidence="12 13">HX-2-15</strain>
    </source>
</reference>
<comment type="similarity">
    <text evidence="2">Belongs to the HesA/MoeB/ThiF family.</text>
</comment>
<evidence type="ECO:0000313" key="12">
    <source>
        <dbReference type="EMBL" id="TJZ73287.1"/>
    </source>
</evidence>
<dbReference type="Pfam" id="PF00899">
    <property type="entry name" value="ThiF"/>
    <property type="match status" value="1"/>
</dbReference>
<dbReference type="GO" id="GO:0016020">
    <property type="term" value="C:membrane"/>
    <property type="evidence" value="ECO:0007669"/>
    <property type="project" value="UniProtKB-SubCell"/>
</dbReference>
<keyword evidence="8" id="KW-0472">Membrane</keyword>